<dbReference type="Gene3D" id="2.130.10.10">
    <property type="entry name" value="YVTN repeat-like/Quinoprotein amine dehydrogenase"/>
    <property type="match status" value="1"/>
</dbReference>
<evidence type="ECO:0000256" key="4">
    <source>
        <dbReference type="ARBA" id="ARBA00019541"/>
    </source>
</evidence>
<dbReference type="GO" id="GO:0032934">
    <property type="term" value="F:sterol binding"/>
    <property type="evidence" value="ECO:0007669"/>
    <property type="project" value="InterPro"/>
</dbReference>
<evidence type="ECO:0000259" key="18">
    <source>
        <dbReference type="PROSITE" id="PS50156"/>
    </source>
</evidence>
<feature type="region of interest" description="Disordered" evidence="16">
    <location>
        <begin position="23"/>
        <end position="46"/>
    </location>
</feature>
<evidence type="ECO:0000256" key="8">
    <source>
        <dbReference type="ARBA" id="ARBA00022824"/>
    </source>
</evidence>
<dbReference type="Pfam" id="PF24017">
    <property type="entry name" value="Beta-prop_SCAP"/>
    <property type="match status" value="1"/>
</dbReference>
<evidence type="ECO:0000256" key="11">
    <source>
        <dbReference type="ARBA" id="ARBA00023098"/>
    </source>
</evidence>
<dbReference type="GO" id="GO:0008202">
    <property type="term" value="P:steroid metabolic process"/>
    <property type="evidence" value="ECO:0007669"/>
    <property type="project" value="UniProtKB-KW"/>
</dbReference>
<feature type="transmembrane region" description="Helical" evidence="17">
    <location>
        <begin position="278"/>
        <end position="304"/>
    </location>
</feature>
<name>A0A061I8X2_CRIGR</name>
<dbReference type="GO" id="GO:0005789">
    <property type="term" value="C:endoplasmic reticulum membrane"/>
    <property type="evidence" value="ECO:0007669"/>
    <property type="project" value="UniProtKB-SubCell"/>
</dbReference>
<dbReference type="InterPro" id="IPR057042">
    <property type="entry name" value="Beta-prop_SCAP"/>
</dbReference>
<accession>A0A061I8X2</accession>
<evidence type="ECO:0000256" key="12">
    <source>
        <dbReference type="ARBA" id="ARBA00023121"/>
    </source>
</evidence>
<reference evidence="20" key="1">
    <citation type="journal article" date="2013" name="Nat. Biotechnol.">
        <title>Chinese hamster genome sequenced from sorted chromosomes.</title>
        <authorList>
            <person name="Brinkrolf K."/>
            <person name="Rupp O."/>
            <person name="Laux H."/>
            <person name="Kollin F."/>
            <person name="Ernst W."/>
            <person name="Linke B."/>
            <person name="Kofler R."/>
            <person name="Romand S."/>
            <person name="Hesse F."/>
            <person name="Budach W.E."/>
            <person name="Galosy S."/>
            <person name="Muller D."/>
            <person name="Noll T."/>
            <person name="Wienberg J."/>
            <person name="Jostock T."/>
            <person name="Leonard M."/>
            <person name="Grillari J."/>
            <person name="Tauch A."/>
            <person name="Goesmann A."/>
            <person name="Helk B."/>
            <person name="Mott J.E."/>
            <person name="Puhler A."/>
            <person name="Borth N."/>
        </authorList>
    </citation>
    <scope>NUCLEOTIDE SEQUENCE [LARGE SCALE GENOMIC DNA]</scope>
    <source>
        <strain evidence="20">17A/GY</strain>
    </source>
</reference>
<evidence type="ECO:0000256" key="14">
    <source>
        <dbReference type="ARBA" id="ARBA00023180"/>
    </source>
</evidence>
<dbReference type="GO" id="GO:0032933">
    <property type="term" value="P:SREBP signaling pathway"/>
    <property type="evidence" value="ECO:0007669"/>
    <property type="project" value="InterPro"/>
</dbReference>
<evidence type="ECO:0000256" key="3">
    <source>
        <dbReference type="ARBA" id="ARBA00007410"/>
    </source>
</evidence>
<evidence type="ECO:0000256" key="2">
    <source>
        <dbReference type="ARBA" id="ARBA00004653"/>
    </source>
</evidence>
<keyword evidence="13 17" id="KW-0472">Membrane</keyword>
<keyword evidence="11" id="KW-0443">Lipid metabolism</keyword>
<dbReference type="PANTHER" id="PTHR46378:SF1">
    <property type="entry name" value="STEROL REGULATORY ELEMENT-BINDING PROTEIN CLEAVAGE-ACTIVATING PROTEIN"/>
    <property type="match status" value="1"/>
</dbReference>
<keyword evidence="5" id="KW-0853">WD repeat</keyword>
<sequence length="799" mass="88671">MSALKCYPLLKLPLPGTGPVEFSTPVKDYSPPPVDSDHKQGEPSEQPEWYVGAPVAYIQQIFVKSSVSPWHKNLLAVDVFRLPLSRAFQLVEEIRNHVLRDSSGTKSLEEVCLQVTDLLPGLRKLRNLLPEHGCLLLSPGNFWQNDWERFHADPDIIGTIHQHEPKTLQTSATLKDLLFGVPGKYSGVSLYTRKRTVSYTITLVFQRYHAKFLSSLRARLMLLHPSPNCSLRAENLVHVHFKEEIGIAELIPLVTTYIILFAYIYFSTRKIDMVKSKWGLALAAVVTVLSSLLMSVGLCTLFGLTPTLNGGEIFPYLVVVIGLENVLVLTKSVVSTPVDLEVKLRIAQGLSSESWSIMKNVATELGIILIGYFTLVPAIQEFCLFAVVGLVSDFFLQMFFFTTVLSIDIRRMELADLNKRLPPESCLPSAKPVGRPARYERQLAVRPAMPHTITLQPSSFRNLRLPKRLRVIYFLARTRLAQRLIMVPITPILPCRGQLSDPRGGPWKPCFLSIGVSSMKQGQRFPELWLNQTPCSVSAAENRGAGCWGVRIFPRQLKGEASDSQSLWKAGTVVWIGILVYTDPAGLRTYLAAQVTEQSPLGEGSLGPMPVPSGVLPASRPDPAFSIFPPDAPKLPENQTVPGELPEHAAPAEGVHDSRAPEVTWGPEDEELWRRLSFRHWPTLFNYYNITLAKSSGLDDLINIWDRSTGIKLYSIQQDLGCGASLGVISDNLLVTGGQGCVSFWDLNYGDLLQTVYLGKNSEAQPARQILVLDNAAIVCNFGSELSLVYVPSVLEKLD</sequence>
<dbReference type="SUPFAM" id="SSF50978">
    <property type="entry name" value="WD40 repeat-like"/>
    <property type="match status" value="1"/>
</dbReference>
<dbReference type="EMBL" id="KE675508">
    <property type="protein sequence ID" value="ERE75272.1"/>
    <property type="molecule type" value="Genomic_DNA"/>
</dbReference>
<dbReference type="Pfam" id="PF24006">
    <property type="entry name" value="SCAP_N"/>
    <property type="match status" value="1"/>
</dbReference>
<dbReference type="GO" id="GO:0045540">
    <property type="term" value="P:regulation of cholesterol biosynthetic process"/>
    <property type="evidence" value="ECO:0007669"/>
    <property type="project" value="TreeGrafter"/>
</dbReference>
<comment type="subcellular location">
    <subcellularLocation>
        <location evidence="1">Endoplasmic reticulum membrane</location>
        <topology evidence="1">Multi-pass membrane protein</topology>
    </subcellularLocation>
    <subcellularLocation>
        <location evidence="2">Golgi apparatus membrane</location>
        <topology evidence="2">Multi-pass membrane protein</topology>
    </subcellularLocation>
</comment>
<feature type="transmembrane region" description="Helical" evidence="17">
    <location>
        <begin position="361"/>
        <end position="379"/>
    </location>
</feature>
<evidence type="ECO:0000256" key="13">
    <source>
        <dbReference type="ARBA" id="ARBA00023136"/>
    </source>
</evidence>
<evidence type="ECO:0000256" key="9">
    <source>
        <dbReference type="ARBA" id="ARBA00022989"/>
    </source>
</evidence>
<comment type="similarity">
    <text evidence="3">Belongs to the WD repeat SCAP family.</text>
</comment>
<organism evidence="19 20">
    <name type="scientific">Cricetulus griseus</name>
    <name type="common">Chinese hamster</name>
    <name type="synonym">Cricetulus barabensis griseus</name>
    <dbReference type="NCBI Taxonomy" id="10029"/>
    <lineage>
        <taxon>Eukaryota</taxon>
        <taxon>Metazoa</taxon>
        <taxon>Chordata</taxon>
        <taxon>Craniata</taxon>
        <taxon>Vertebrata</taxon>
        <taxon>Euteleostomi</taxon>
        <taxon>Mammalia</taxon>
        <taxon>Eutheria</taxon>
        <taxon>Euarchontoglires</taxon>
        <taxon>Glires</taxon>
        <taxon>Rodentia</taxon>
        <taxon>Myomorpha</taxon>
        <taxon>Muroidea</taxon>
        <taxon>Cricetidae</taxon>
        <taxon>Cricetinae</taxon>
        <taxon>Cricetulus</taxon>
    </lineage>
</organism>
<evidence type="ECO:0000256" key="7">
    <source>
        <dbReference type="ARBA" id="ARBA00022737"/>
    </source>
</evidence>
<proteinExistence type="inferred from homology"/>
<keyword evidence="12" id="KW-0446">Lipid-binding</keyword>
<keyword evidence="6 17" id="KW-0812">Transmembrane</keyword>
<evidence type="ECO:0000256" key="1">
    <source>
        <dbReference type="ARBA" id="ARBA00004477"/>
    </source>
</evidence>
<dbReference type="Pfam" id="PF12349">
    <property type="entry name" value="Sterol-sensing"/>
    <property type="match status" value="1"/>
</dbReference>
<evidence type="ECO:0000256" key="16">
    <source>
        <dbReference type="SAM" id="MobiDB-lite"/>
    </source>
</evidence>
<feature type="transmembrane region" description="Helical" evidence="17">
    <location>
        <begin position="245"/>
        <end position="266"/>
    </location>
</feature>
<dbReference type="Proteomes" id="UP000030759">
    <property type="component" value="Unassembled WGS sequence"/>
</dbReference>
<keyword evidence="8" id="KW-0256">Endoplasmic reticulum</keyword>
<feature type="transmembrane region" description="Helical" evidence="17">
    <location>
        <begin position="316"/>
        <end position="340"/>
    </location>
</feature>
<keyword evidence="7" id="KW-0677">Repeat</keyword>
<evidence type="ECO:0000313" key="20">
    <source>
        <dbReference type="Proteomes" id="UP000030759"/>
    </source>
</evidence>
<evidence type="ECO:0000313" key="19">
    <source>
        <dbReference type="EMBL" id="ERE75272.1"/>
    </source>
</evidence>
<dbReference type="PANTHER" id="PTHR46378">
    <property type="entry name" value="STEROL REGULATORY ELEMENT-BINDING PROTEIN CLEAVAGE-ACTIVATING PROTEIN"/>
    <property type="match status" value="1"/>
</dbReference>
<feature type="domain" description="SSD" evidence="18">
    <location>
        <begin position="249"/>
        <end position="407"/>
    </location>
</feature>
<keyword evidence="14" id="KW-0325">Glycoprotein</keyword>
<keyword evidence="10" id="KW-0333">Golgi apparatus</keyword>
<dbReference type="InterPro" id="IPR053958">
    <property type="entry name" value="HMGCR/SNAP/NPC1-like_SSD"/>
</dbReference>
<dbReference type="AlphaFoldDB" id="A0A061I8X2"/>
<dbReference type="InterPro" id="IPR057041">
    <property type="entry name" value="SCAP_N"/>
</dbReference>
<evidence type="ECO:0000256" key="5">
    <source>
        <dbReference type="ARBA" id="ARBA00022574"/>
    </source>
</evidence>
<dbReference type="InterPro" id="IPR015943">
    <property type="entry name" value="WD40/YVTN_repeat-like_dom_sf"/>
</dbReference>
<keyword evidence="9 17" id="KW-1133">Transmembrane helix</keyword>
<evidence type="ECO:0000256" key="15">
    <source>
        <dbReference type="ARBA" id="ARBA00023221"/>
    </source>
</evidence>
<dbReference type="GO" id="GO:0000139">
    <property type="term" value="C:Golgi membrane"/>
    <property type="evidence" value="ECO:0007669"/>
    <property type="project" value="UniProtKB-SubCell"/>
</dbReference>
<protein>
    <recommendedName>
        <fullName evidence="4">Sterol regulatory element-binding protein cleavage-activating protein</fullName>
    </recommendedName>
</protein>
<keyword evidence="15" id="KW-0753">Steroid metabolism</keyword>
<evidence type="ECO:0000256" key="6">
    <source>
        <dbReference type="ARBA" id="ARBA00022692"/>
    </source>
</evidence>
<dbReference type="InterPro" id="IPR030225">
    <property type="entry name" value="SCAP"/>
</dbReference>
<evidence type="ECO:0000256" key="17">
    <source>
        <dbReference type="SAM" id="Phobius"/>
    </source>
</evidence>
<dbReference type="GO" id="GO:0032936">
    <property type="term" value="C:SREBP-SCAP complex"/>
    <property type="evidence" value="ECO:0007669"/>
    <property type="project" value="TreeGrafter"/>
</dbReference>
<evidence type="ECO:0000256" key="10">
    <source>
        <dbReference type="ARBA" id="ARBA00023034"/>
    </source>
</evidence>
<dbReference type="SUPFAM" id="SSF82866">
    <property type="entry name" value="Multidrug efflux transporter AcrB transmembrane domain"/>
    <property type="match status" value="1"/>
</dbReference>
<dbReference type="InterPro" id="IPR000731">
    <property type="entry name" value="SSD"/>
</dbReference>
<gene>
    <name evidence="19" type="ORF">H671_4g12777</name>
</gene>
<dbReference type="InterPro" id="IPR036322">
    <property type="entry name" value="WD40_repeat_dom_sf"/>
</dbReference>
<dbReference type="PROSITE" id="PS50156">
    <property type="entry name" value="SSD"/>
    <property type="match status" value="1"/>
</dbReference>